<dbReference type="AlphaFoldDB" id="A0A4Q9Q3R5"/>
<dbReference type="EMBL" id="ML145096">
    <property type="protein sequence ID" value="TBU61809.1"/>
    <property type="molecule type" value="Genomic_DNA"/>
</dbReference>
<proteinExistence type="predicted"/>
<reference evidence="1 2" key="1">
    <citation type="submission" date="2019-01" db="EMBL/GenBank/DDBJ databases">
        <title>Draft genome sequences of three monokaryotic isolates of the white-rot basidiomycete fungus Dichomitus squalens.</title>
        <authorList>
            <consortium name="DOE Joint Genome Institute"/>
            <person name="Lopez S.C."/>
            <person name="Andreopoulos B."/>
            <person name="Pangilinan J."/>
            <person name="Lipzen A."/>
            <person name="Riley R."/>
            <person name="Ahrendt S."/>
            <person name="Ng V."/>
            <person name="Barry K."/>
            <person name="Daum C."/>
            <person name="Grigoriev I.V."/>
            <person name="Hilden K.S."/>
            <person name="Makela M.R."/>
            <person name="de Vries R.P."/>
        </authorList>
    </citation>
    <scope>NUCLEOTIDE SEQUENCE [LARGE SCALE GENOMIC DNA]</scope>
    <source>
        <strain evidence="1 2">CBS 464.89</strain>
    </source>
</reference>
<organism evidence="1 2">
    <name type="scientific">Dichomitus squalens</name>
    <dbReference type="NCBI Taxonomy" id="114155"/>
    <lineage>
        <taxon>Eukaryota</taxon>
        <taxon>Fungi</taxon>
        <taxon>Dikarya</taxon>
        <taxon>Basidiomycota</taxon>
        <taxon>Agaricomycotina</taxon>
        <taxon>Agaricomycetes</taxon>
        <taxon>Polyporales</taxon>
        <taxon>Polyporaceae</taxon>
        <taxon>Dichomitus</taxon>
    </lineage>
</organism>
<sequence length="466" mass="53017">MHLLTLNVTELVIGLLRGNLKRSETDSLADWDWACLRDDDIWQAHGKLVAQASLYLPGSFDRPPRNPAEKISSGYKAWEFMYYVYGYLPGLLWAVQKPKYHSHLCKLVSGARVALLVKTPVERRGPAHNLLVDYVEEFEDSFYARRVDRLHFCRQALHGLTHLMPENIRVGPAWLHSQWPLENAIGNLTAEIGSHSKPYENLSLRGLRRAQISALVAMFPEALEKPTHLPRGSVVLGDEYILMHPTARSPTLVPNGDARALCAFLTSHTVRVPAGWRPRVTKWGRLRLPNGQIARTAWKECQGERRGRPVHRARMVKVPIFFNLERCFGNSLACLIQFADDRFGEIQYFFGLKKMHDDGGTDEVDMTLAMVSMFTQPDPAILNDTHGALMACRYQGDQSWEVVDVKDIISVVAMVPLAPRREEAEDPHFAELYTRRFFVVERLGFDMSWIGREERAADEDDEDGDA</sequence>
<name>A0A4Q9Q3R5_9APHY</name>
<protein>
    <submittedName>
        <fullName evidence="1">Uncharacterized protein</fullName>
    </submittedName>
</protein>
<evidence type="ECO:0000313" key="1">
    <source>
        <dbReference type="EMBL" id="TBU61809.1"/>
    </source>
</evidence>
<accession>A0A4Q9Q3R5</accession>
<evidence type="ECO:0000313" key="2">
    <source>
        <dbReference type="Proteomes" id="UP000292082"/>
    </source>
</evidence>
<dbReference type="Proteomes" id="UP000292082">
    <property type="component" value="Unassembled WGS sequence"/>
</dbReference>
<dbReference type="STRING" id="114155.A0A4Q9Q3R5"/>
<gene>
    <name evidence="1" type="ORF">BD310DRAFT_992040</name>
</gene>
<keyword evidence="2" id="KW-1185">Reference proteome</keyword>